<feature type="domain" description="N-terminal Ras-GEF" evidence="6">
    <location>
        <begin position="305"/>
        <end position="419"/>
    </location>
</feature>
<dbReference type="SUPFAM" id="SSF54236">
    <property type="entry name" value="Ubiquitin-like"/>
    <property type="match status" value="1"/>
</dbReference>
<reference evidence="7" key="2">
    <citation type="submission" date="2025-08" db="UniProtKB">
        <authorList>
            <consortium name="Ensembl"/>
        </authorList>
    </citation>
    <scope>IDENTIFICATION</scope>
</reference>
<dbReference type="PANTHER" id="PTHR23113">
    <property type="entry name" value="GUANINE NUCLEOTIDE EXCHANGE FACTOR"/>
    <property type="match status" value="1"/>
</dbReference>
<feature type="domain" description="DEP" evidence="5">
    <location>
        <begin position="45"/>
        <end position="105"/>
    </location>
</feature>
<dbReference type="InterPro" id="IPR023578">
    <property type="entry name" value="Ras_GEF_dom_sf"/>
</dbReference>
<dbReference type="Gene3D" id="1.10.840.10">
    <property type="entry name" value="Ras guanine-nucleotide exchange factors catalytic domain"/>
    <property type="match status" value="1"/>
</dbReference>
<feature type="domain" description="Ras-GEF" evidence="3">
    <location>
        <begin position="515"/>
        <end position="736"/>
    </location>
</feature>
<evidence type="ECO:0000313" key="7">
    <source>
        <dbReference type="Ensembl" id="ENSOMYP00000053497.2"/>
    </source>
</evidence>
<dbReference type="InterPro" id="IPR036390">
    <property type="entry name" value="WH_DNA-bd_sf"/>
</dbReference>
<dbReference type="Pfam" id="PF00610">
    <property type="entry name" value="DEP"/>
    <property type="match status" value="1"/>
</dbReference>
<evidence type="ECO:0000259" key="3">
    <source>
        <dbReference type="PROSITE" id="PS50009"/>
    </source>
</evidence>
<dbReference type="PROSITE" id="PS50042">
    <property type="entry name" value="CNMP_BINDING_3"/>
    <property type="match status" value="1"/>
</dbReference>
<dbReference type="InterPro" id="IPR029071">
    <property type="entry name" value="Ubiquitin-like_domsf"/>
</dbReference>
<keyword evidence="8" id="KW-1185">Reference proteome</keyword>
<sequence length="736" mass="83934">MWREFSCRQKASPEELQVCIGPPISMTAITIALYSSLVEVSLSPYRQCCSGKDLVDWLMKLNKCLQSRSQAVGMWQVLVDEGIIVHVKQELNFHDKDTQFYRFLDSEFGLNHLTNEKNDQSDEELQEGLSLLLQMGPDALLTMILRKCPSQRSAEDLEVIYEELLHVKAAAHLSTSVRKELAAVLVFESHAKAGTVLFSQGDKGTSWYIIWKGSVNVITHGKGLVTTLHEGEDFGQLALVNDAPRAATIILREDNCHFLRVDKQDFIRILKDVEANTVRLEEHGKAVLVLEKAESTNQGGTGNISKYTVMSGTPEKILEHLLETVKLDTNGNDVPFLNLECTYLAEPSEGSELEKAAYALNTKQKIVKLIGQWVALFSQMLKDDPIAVDFLETLRKEVSGDSRLSSMLREQLRDRRRTRIFRPDHTSVTLMLPVNTSVQEVMSSLVNPGGDHVLVKMNSKGDRTQLKLDTTAVYTSLGLNERLFLCSASQVEQLTPLKEQQGPDQSTMDTWEQMCPKDIASQLTNYDWELFTAMHEVELVYYIFGRHKFPGATTANLERFVHRFNEVQYWVVTEVCLCTDLVKRAMLLKKFIKIAAVLKEQKNLNSFFAVMFGLSNSAVQRLYKTWERVPSKTKRVYCAYERLMDPSRNHRAYRLAVAKLSPPYIPFMPLLLKDMTFIHEGNNNYTDKLVNFEKMVSYSEQSPPLRNPSNIRHYVQNFEVIDNQHKLTQLSRAMER</sequence>
<dbReference type="Gene3D" id="2.60.120.10">
    <property type="entry name" value="Jelly Rolls"/>
    <property type="match status" value="1"/>
</dbReference>
<evidence type="ECO:0000259" key="5">
    <source>
        <dbReference type="PROSITE" id="PS50186"/>
    </source>
</evidence>
<dbReference type="SMART" id="SM00100">
    <property type="entry name" value="cNMP"/>
    <property type="match status" value="1"/>
</dbReference>
<dbReference type="Ensembl" id="ENSOMYT00000058201.2">
    <property type="protein sequence ID" value="ENSOMYP00000053497.2"/>
    <property type="gene ID" value="ENSOMYG00000024055.2"/>
</dbReference>
<dbReference type="InterPro" id="IPR036964">
    <property type="entry name" value="RASGEF_cat_dom_sf"/>
</dbReference>
<dbReference type="InterPro" id="IPR000591">
    <property type="entry name" value="DEP_dom"/>
</dbReference>
<dbReference type="PROSITE" id="PS50212">
    <property type="entry name" value="RASGEF_NTER"/>
    <property type="match status" value="1"/>
</dbReference>
<dbReference type="Gene3D" id="1.10.10.10">
    <property type="entry name" value="Winged helix-like DNA-binding domain superfamily/Winged helix DNA-binding domain"/>
    <property type="match status" value="1"/>
</dbReference>
<dbReference type="InterPro" id="IPR001895">
    <property type="entry name" value="RASGEF_cat_dom"/>
</dbReference>
<accession>A0A8C7RPT9</accession>
<dbReference type="SMART" id="SM00147">
    <property type="entry name" value="RasGEF"/>
    <property type="match status" value="1"/>
</dbReference>
<feature type="domain" description="Cyclic nucleotide-binding" evidence="4">
    <location>
        <begin position="169"/>
        <end position="270"/>
    </location>
</feature>
<dbReference type="Proteomes" id="UP000694395">
    <property type="component" value="Chromosome 9"/>
</dbReference>
<reference evidence="7" key="3">
    <citation type="submission" date="2025-09" db="UniProtKB">
        <authorList>
            <consortium name="Ensembl"/>
        </authorList>
    </citation>
    <scope>IDENTIFICATION</scope>
</reference>
<dbReference type="InterPro" id="IPR036388">
    <property type="entry name" value="WH-like_DNA-bd_sf"/>
</dbReference>
<name>A0A8C7RPT9_ONCMY</name>
<dbReference type="GO" id="GO:0007265">
    <property type="term" value="P:Ras protein signal transduction"/>
    <property type="evidence" value="ECO:0007669"/>
    <property type="project" value="TreeGrafter"/>
</dbReference>
<reference evidence="7" key="1">
    <citation type="submission" date="2020-07" db="EMBL/GenBank/DDBJ databases">
        <title>A long reads based de novo assembly of the rainbow trout Arlee double haploid line genome.</title>
        <authorList>
            <person name="Gao G."/>
            <person name="Palti Y."/>
        </authorList>
    </citation>
    <scope>NUCLEOTIDE SEQUENCE [LARGE SCALE GENOMIC DNA]</scope>
</reference>
<dbReference type="GO" id="GO:0005886">
    <property type="term" value="C:plasma membrane"/>
    <property type="evidence" value="ECO:0007669"/>
    <property type="project" value="TreeGrafter"/>
</dbReference>
<dbReference type="Pfam" id="PF00027">
    <property type="entry name" value="cNMP_binding"/>
    <property type="match status" value="1"/>
</dbReference>
<dbReference type="GO" id="GO:0005085">
    <property type="term" value="F:guanyl-nucleotide exchange factor activity"/>
    <property type="evidence" value="ECO:0007669"/>
    <property type="project" value="UniProtKB-KW"/>
</dbReference>
<dbReference type="InterPro" id="IPR018490">
    <property type="entry name" value="cNMP-bd_dom_sf"/>
</dbReference>
<dbReference type="AlphaFoldDB" id="A0A8C7RPT9"/>
<dbReference type="SMART" id="SM00049">
    <property type="entry name" value="DEP"/>
    <property type="match status" value="1"/>
</dbReference>
<dbReference type="InterPro" id="IPR008937">
    <property type="entry name" value="Ras-like_GEF"/>
</dbReference>
<dbReference type="InterPro" id="IPR000651">
    <property type="entry name" value="Ras-like_Gua-exchang_fac_N"/>
</dbReference>
<dbReference type="GeneTree" id="ENSGT00940000159931"/>
<gene>
    <name evidence="7" type="primary">LOC110532567</name>
</gene>
<dbReference type="PANTHER" id="PTHR23113:SF24">
    <property type="entry name" value="RAP GUANINE NUCLEOTIDE EXCHANGE FACTOR 3"/>
    <property type="match status" value="1"/>
</dbReference>
<dbReference type="PROSITE" id="PS00720">
    <property type="entry name" value="RASGEF"/>
    <property type="match status" value="1"/>
</dbReference>
<dbReference type="Gene3D" id="1.20.870.10">
    <property type="entry name" value="Son of sevenless (SoS) protein Chain: S domain 1"/>
    <property type="match status" value="2"/>
</dbReference>
<dbReference type="CDD" id="cd00155">
    <property type="entry name" value="RasGEF"/>
    <property type="match status" value="1"/>
</dbReference>
<evidence type="ECO:0000313" key="8">
    <source>
        <dbReference type="Proteomes" id="UP000694395"/>
    </source>
</evidence>
<dbReference type="InterPro" id="IPR019804">
    <property type="entry name" value="Ras_G-nucl-exch_fac_CS"/>
</dbReference>
<dbReference type="InterPro" id="IPR000595">
    <property type="entry name" value="cNMP-bd_dom"/>
</dbReference>
<dbReference type="SUPFAM" id="SSF51206">
    <property type="entry name" value="cAMP-binding domain-like"/>
    <property type="match status" value="1"/>
</dbReference>
<dbReference type="PRINTS" id="PR00103">
    <property type="entry name" value="CAMPKINASE"/>
</dbReference>
<evidence type="ECO:0000256" key="2">
    <source>
        <dbReference type="PROSITE-ProRule" id="PRU00168"/>
    </source>
</evidence>
<evidence type="ECO:0000256" key="1">
    <source>
        <dbReference type="ARBA" id="ARBA00022658"/>
    </source>
</evidence>
<dbReference type="PROSITE" id="PS50186">
    <property type="entry name" value="DEP"/>
    <property type="match status" value="1"/>
</dbReference>
<evidence type="ECO:0000259" key="6">
    <source>
        <dbReference type="PROSITE" id="PS50212"/>
    </source>
</evidence>
<dbReference type="SUPFAM" id="SSF46785">
    <property type="entry name" value="Winged helix' DNA-binding domain"/>
    <property type="match status" value="1"/>
</dbReference>
<dbReference type="Gene3D" id="3.10.20.90">
    <property type="entry name" value="Phosphatidylinositol 3-kinase Catalytic Subunit, Chain A, domain 1"/>
    <property type="match status" value="1"/>
</dbReference>
<dbReference type="CDD" id="cd00038">
    <property type="entry name" value="CAP_ED"/>
    <property type="match status" value="1"/>
</dbReference>
<dbReference type="PROSITE" id="PS50009">
    <property type="entry name" value="RASGEF_CAT"/>
    <property type="match status" value="1"/>
</dbReference>
<keyword evidence="1 2" id="KW-0344">Guanine-nucleotide releasing factor</keyword>
<evidence type="ECO:0000259" key="4">
    <source>
        <dbReference type="PROSITE" id="PS50042"/>
    </source>
</evidence>
<dbReference type="InterPro" id="IPR014710">
    <property type="entry name" value="RmlC-like_jellyroll"/>
</dbReference>
<dbReference type="SUPFAM" id="SSF48366">
    <property type="entry name" value="Ras GEF"/>
    <property type="match status" value="1"/>
</dbReference>
<proteinExistence type="predicted"/>
<dbReference type="Pfam" id="PF00617">
    <property type="entry name" value="RasGEF"/>
    <property type="match status" value="1"/>
</dbReference>
<protein>
    <submittedName>
        <fullName evidence="7">Rap guanine nucleotide exchange factor (GEF) 3</fullName>
    </submittedName>
</protein>
<organism evidence="7 8">
    <name type="scientific">Oncorhynchus mykiss</name>
    <name type="common">Rainbow trout</name>
    <name type="synonym">Salmo gairdneri</name>
    <dbReference type="NCBI Taxonomy" id="8022"/>
    <lineage>
        <taxon>Eukaryota</taxon>
        <taxon>Metazoa</taxon>
        <taxon>Chordata</taxon>
        <taxon>Craniata</taxon>
        <taxon>Vertebrata</taxon>
        <taxon>Euteleostomi</taxon>
        <taxon>Actinopterygii</taxon>
        <taxon>Neopterygii</taxon>
        <taxon>Teleostei</taxon>
        <taxon>Protacanthopterygii</taxon>
        <taxon>Salmoniformes</taxon>
        <taxon>Salmonidae</taxon>
        <taxon>Salmoninae</taxon>
        <taxon>Oncorhynchus</taxon>
    </lineage>
</organism>